<proteinExistence type="inferred from homology"/>
<dbReference type="AlphaFoldDB" id="A0AAV4M675"/>
<dbReference type="Pfam" id="PF00294">
    <property type="entry name" value="PfkB"/>
    <property type="match status" value="1"/>
</dbReference>
<evidence type="ECO:0000256" key="4">
    <source>
        <dbReference type="SAM" id="SignalP"/>
    </source>
</evidence>
<keyword evidence="4" id="KW-0732">Signal</keyword>
<dbReference type="SUPFAM" id="SSF53613">
    <property type="entry name" value="Ribokinase-like"/>
    <property type="match status" value="1"/>
</dbReference>
<dbReference type="InterPro" id="IPR002173">
    <property type="entry name" value="Carboh/pur_kinase_PfkB_CS"/>
</dbReference>
<feature type="domain" description="Carbohydrate kinase PfkB" evidence="5">
    <location>
        <begin position="90"/>
        <end position="357"/>
    </location>
</feature>
<dbReference type="PROSITE" id="PS00583">
    <property type="entry name" value="PFKB_KINASES_1"/>
    <property type="match status" value="1"/>
</dbReference>
<feature type="chain" id="PRO_5043921188" evidence="4">
    <location>
        <begin position="21"/>
        <end position="387"/>
    </location>
</feature>
<dbReference type="InterPro" id="IPR052700">
    <property type="entry name" value="Carb_kinase_PfkB-like"/>
</dbReference>
<dbReference type="RefSeq" id="XP_067718413.1">
    <property type="nucleotide sequence ID" value="XM_067862312.1"/>
</dbReference>
<dbReference type="CDD" id="cd01168">
    <property type="entry name" value="adenosine_kinase"/>
    <property type="match status" value="1"/>
</dbReference>
<reference evidence="6 7" key="1">
    <citation type="submission" date="2021-06" db="EMBL/GenBank/DDBJ databases">
        <title>Genome sequence of Babesia caballi.</title>
        <authorList>
            <person name="Yamagishi J."/>
            <person name="Kidaka T."/>
            <person name="Ochi A."/>
        </authorList>
    </citation>
    <scope>NUCLEOTIDE SEQUENCE [LARGE SCALE GENOMIC DNA]</scope>
    <source>
        <strain evidence="6">USDA-D6B2</strain>
    </source>
</reference>
<dbReference type="Proteomes" id="UP001497744">
    <property type="component" value="Unassembled WGS sequence"/>
</dbReference>
<feature type="signal peptide" evidence="4">
    <location>
        <begin position="1"/>
        <end position="20"/>
    </location>
</feature>
<evidence type="ECO:0000313" key="7">
    <source>
        <dbReference type="Proteomes" id="UP001497744"/>
    </source>
</evidence>
<gene>
    <name evidence="6" type="ORF">BcabD6B2_57800</name>
</gene>
<name>A0AAV4M675_BABCB</name>
<organism evidence="6 7">
    <name type="scientific">Babesia caballi</name>
    <dbReference type="NCBI Taxonomy" id="5871"/>
    <lineage>
        <taxon>Eukaryota</taxon>
        <taxon>Sar</taxon>
        <taxon>Alveolata</taxon>
        <taxon>Apicomplexa</taxon>
        <taxon>Aconoidasida</taxon>
        <taxon>Piroplasmida</taxon>
        <taxon>Babesiidae</taxon>
        <taxon>Babesia</taxon>
    </lineage>
</organism>
<sequence>MNAFFLFTAVFGVVTGCVRASAPAVFSVYATGEEVLETGPSRVLFAGNSLYDIVARVDQSVVDSLKVDEGVSNGITPEASKKLEEQLEVLAKNPGGSAANIARAYCFCGGKGAYFGVHGTDNLGYEFDEFLSSYGVDLEVVHRPDTFTSQLYNLITPDADRSQHFLMGASETISESDIDQSIMDKYDYVAITGFMVGTPHRVAFVDKLVAAAFTRQKKLIIFLSDMMCVRKWGDKLKVLADQATYISGTLEEYSLLYNLEKPDELLDFFVEKTKGEYPEHKAVIMTMGHAGAIVIFQGKIFFVPPTGVDVVDTTGAGDFFAGSMLCGLLNGYSVAQASEFARAVVGDVISKYGTSVSSSVHDKIEQIKQSSYGDLKRAAAEEENNVA</sequence>
<dbReference type="EMBL" id="BPLF01000006">
    <property type="protein sequence ID" value="GIX66344.1"/>
    <property type="molecule type" value="Genomic_DNA"/>
</dbReference>
<dbReference type="InterPro" id="IPR029056">
    <property type="entry name" value="Ribokinase-like"/>
</dbReference>
<dbReference type="GO" id="GO:0016301">
    <property type="term" value="F:kinase activity"/>
    <property type="evidence" value="ECO:0007669"/>
    <property type="project" value="UniProtKB-KW"/>
</dbReference>
<evidence type="ECO:0000259" key="5">
    <source>
        <dbReference type="Pfam" id="PF00294"/>
    </source>
</evidence>
<comment type="caution">
    <text evidence="6">The sequence shown here is derived from an EMBL/GenBank/DDBJ whole genome shotgun (WGS) entry which is preliminary data.</text>
</comment>
<dbReference type="PANTHER" id="PTHR43320:SF3">
    <property type="entry name" value="CARBOHYDRATE KINASE PFKB DOMAIN-CONTAINING PROTEIN"/>
    <property type="match status" value="1"/>
</dbReference>
<dbReference type="PANTHER" id="PTHR43320">
    <property type="entry name" value="SUGAR KINASE"/>
    <property type="match status" value="1"/>
</dbReference>
<evidence type="ECO:0000313" key="6">
    <source>
        <dbReference type="EMBL" id="GIX66344.1"/>
    </source>
</evidence>
<dbReference type="InterPro" id="IPR011611">
    <property type="entry name" value="PfkB_dom"/>
</dbReference>
<keyword evidence="7" id="KW-1185">Reference proteome</keyword>
<evidence type="ECO:0000256" key="2">
    <source>
        <dbReference type="ARBA" id="ARBA00022679"/>
    </source>
</evidence>
<comment type="similarity">
    <text evidence="1">Belongs to the carbohydrate kinase PfkB family.</text>
</comment>
<keyword evidence="2" id="KW-0808">Transferase</keyword>
<keyword evidence="3 6" id="KW-0418">Kinase</keyword>
<evidence type="ECO:0000256" key="1">
    <source>
        <dbReference type="ARBA" id="ARBA00010688"/>
    </source>
</evidence>
<accession>A0AAV4M675</accession>
<evidence type="ECO:0000256" key="3">
    <source>
        <dbReference type="ARBA" id="ARBA00022777"/>
    </source>
</evidence>
<dbReference type="Gene3D" id="3.40.1190.20">
    <property type="match status" value="1"/>
</dbReference>
<dbReference type="GeneID" id="94197825"/>
<protein>
    <submittedName>
        <fullName evidence="6">Adenosine kinase</fullName>
    </submittedName>
</protein>